<dbReference type="Proteomes" id="UP001143910">
    <property type="component" value="Unassembled WGS sequence"/>
</dbReference>
<comment type="caution">
    <text evidence="1">The sequence shown here is derived from an EMBL/GenBank/DDBJ whole genome shotgun (WGS) entry which is preliminary data.</text>
</comment>
<protein>
    <submittedName>
        <fullName evidence="1">Uncharacterized protein</fullName>
    </submittedName>
</protein>
<evidence type="ECO:0000313" key="2">
    <source>
        <dbReference type="Proteomes" id="UP001143910"/>
    </source>
</evidence>
<proteinExistence type="predicted"/>
<keyword evidence="2" id="KW-1185">Reference proteome</keyword>
<sequence length="614" mass="69645">MADERKKHFNDACTKAATYPLSLMRTQKFPRALKNYNNRLFDAQGRRMFHGGRQRLILWDLTEEASEFRSIGMGSDKDEVKEYLEKQTSFPRCRFVFLETLNSRGPMCCSVEQFTYLLTYHQVMPSFLDFCYEFKASENNLSVTKVRHEDFIGKYHSNPGIPHLRRSGSLIQHAFNVLGLEEPRTSDHYEWPVRHITVYHSFDLEEGKSLWILVKGNDAVQNLLFPPDGGLSNDLAGDEPRAPTSAFQASLRVQLQLLNWCTLYWDDYITELERNAAGLSAISAGSPIDQLIMRETKSWESKLTMQHSNRPQRRVTETSQMTEFKLSKVFTNITGVWGGLSRATSLLTFGSRGGGAETAAPSTSGNAKEQSMSDDRPATPCIKDMFQHENLQLLHTLAAKADNAVMLLKQNNKVLSEIRRKYLALGSSSGFCEYFDDQSCNDDLIDFDRQMQAMEGDLDNYQTRLSNFSRRMEKDMALFSGILQYTGMQVSENLMKSANLWTVQMHDIAARTEQETVAMGIITFFTLTFFSSGILQFDTADAENGRMGNWGVHKSALWLFLGLSLPLMVVTLATWAIYRFAAGRRERLKSTEADLPPSEKQGRDTSQPSSPTAQ</sequence>
<name>A0ACC1NYD5_9HYPO</name>
<organism evidence="1 2">
    <name type="scientific">Zarea fungicola</name>
    <dbReference type="NCBI Taxonomy" id="93591"/>
    <lineage>
        <taxon>Eukaryota</taxon>
        <taxon>Fungi</taxon>
        <taxon>Dikarya</taxon>
        <taxon>Ascomycota</taxon>
        <taxon>Pezizomycotina</taxon>
        <taxon>Sordariomycetes</taxon>
        <taxon>Hypocreomycetidae</taxon>
        <taxon>Hypocreales</taxon>
        <taxon>Cordycipitaceae</taxon>
        <taxon>Zarea</taxon>
    </lineage>
</organism>
<dbReference type="EMBL" id="JANJQO010000007">
    <property type="protein sequence ID" value="KAJ2984089.1"/>
    <property type="molecule type" value="Genomic_DNA"/>
</dbReference>
<gene>
    <name evidence="1" type="ORF">NQ176_g206</name>
</gene>
<evidence type="ECO:0000313" key="1">
    <source>
        <dbReference type="EMBL" id="KAJ2984089.1"/>
    </source>
</evidence>
<accession>A0ACC1NYD5</accession>
<reference evidence="1" key="1">
    <citation type="submission" date="2022-08" db="EMBL/GenBank/DDBJ databases">
        <title>Genome Sequence of Lecanicillium fungicola.</title>
        <authorList>
            <person name="Buettner E."/>
        </authorList>
    </citation>
    <scope>NUCLEOTIDE SEQUENCE</scope>
    <source>
        <strain evidence="1">Babe33</strain>
    </source>
</reference>